<proteinExistence type="predicted"/>
<reference evidence="1 2" key="1">
    <citation type="journal article" date="2014" name="Genome Announc.">
        <title>Genome Sequence of Afipia felis Strain 76713, Isolated in Hospital Water Using an Amoeba Co-Culture Procedure.</title>
        <authorList>
            <person name="Benamar S."/>
            <person name="La Scola B."/>
            <person name="Croce O."/>
        </authorList>
    </citation>
    <scope>NUCLEOTIDE SEQUENCE [LARGE SCALE GENOMIC DNA]</scope>
    <source>
        <strain evidence="1 2">76713</strain>
    </source>
</reference>
<accession>A0A090MIJ6</accession>
<dbReference type="STRING" id="1035.BN961_00720"/>
<protein>
    <submittedName>
        <fullName evidence="1">Uncharacterized protein</fullName>
    </submittedName>
</protein>
<organism evidence="1 2">
    <name type="scientific">Afipia felis</name>
    <name type="common">Cat scratch disease bacillus</name>
    <dbReference type="NCBI Taxonomy" id="1035"/>
    <lineage>
        <taxon>Bacteria</taxon>
        <taxon>Pseudomonadati</taxon>
        <taxon>Pseudomonadota</taxon>
        <taxon>Alphaproteobacteria</taxon>
        <taxon>Hyphomicrobiales</taxon>
        <taxon>Nitrobacteraceae</taxon>
        <taxon>Afipia</taxon>
    </lineage>
</organism>
<comment type="caution">
    <text evidence="1">The sequence shown here is derived from an EMBL/GenBank/DDBJ whole genome shotgun (WGS) entry which is preliminary data.</text>
</comment>
<evidence type="ECO:0000313" key="1">
    <source>
        <dbReference type="EMBL" id="CEG07331.1"/>
    </source>
</evidence>
<dbReference type="Proteomes" id="UP000035762">
    <property type="component" value="Unassembled WGS sequence"/>
</dbReference>
<keyword evidence="2" id="KW-1185">Reference proteome</keyword>
<dbReference type="AlphaFoldDB" id="A0A090MIJ6"/>
<gene>
    <name evidence="1" type="ORF">BN961_00720</name>
</gene>
<evidence type="ECO:0000313" key="2">
    <source>
        <dbReference type="Proteomes" id="UP000035762"/>
    </source>
</evidence>
<name>A0A090MIJ6_AFIFE</name>
<dbReference type="EMBL" id="CCAZ020000001">
    <property type="protein sequence ID" value="CEG07331.1"/>
    <property type="molecule type" value="Genomic_DNA"/>
</dbReference>
<sequence>MAFQFSFGQRGDDAFRCGWLHDHFGGEADLAERIHGLGATRVFSWPSQCGNEFIFEADPFGRSHQPPHALAGHQHQIVERLVDRVFDPAADRVLIGRVLDGKHRALEHVRALVPQQAGKLGFLAGFQNEDAVSA</sequence>